<proteinExistence type="predicted"/>
<sequence>MTTSILFPFLLLFFFSSPTFLSISRAQQDRAPHGLAHENPVSFSPSAYDFFNPTNQNPNTKNPCGGKSCAPLPLAAQVEATEAYESKVSAPQNGGSRVGAGAVAGIVFGFGFVVVIAMGAYYVLVTRRSKMSPPKPEQPDA</sequence>
<dbReference type="Proteomes" id="UP001652623">
    <property type="component" value="Chromosome 10"/>
</dbReference>
<evidence type="ECO:0000256" key="2">
    <source>
        <dbReference type="SAM" id="SignalP"/>
    </source>
</evidence>
<name>A0ABM3IAU7_ZIZJJ</name>
<gene>
    <name evidence="4" type="primary">LOC107411369</name>
</gene>
<dbReference type="PANTHER" id="PTHR35718:SF1">
    <property type="entry name" value="EXPRESSED PROTEIN"/>
    <property type="match status" value="1"/>
</dbReference>
<evidence type="ECO:0000256" key="1">
    <source>
        <dbReference type="SAM" id="Phobius"/>
    </source>
</evidence>
<keyword evidence="1" id="KW-1133">Transmembrane helix</keyword>
<feature type="transmembrane region" description="Helical" evidence="1">
    <location>
        <begin position="102"/>
        <end position="125"/>
    </location>
</feature>
<dbReference type="RefSeq" id="XP_048324582.2">
    <property type="nucleotide sequence ID" value="XM_048468625.2"/>
</dbReference>
<reference evidence="4" key="1">
    <citation type="submission" date="2025-08" db="UniProtKB">
        <authorList>
            <consortium name="RefSeq"/>
        </authorList>
    </citation>
    <scope>IDENTIFICATION</scope>
    <source>
        <tissue evidence="4">Seedling</tissue>
    </source>
</reference>
<dbReference type="GeneID" id="107411369"/>
<feature type="chain" id="PRO_5046218847" evidence="2">
    <location>
        <begin position="27"/>
        <end position="141"/>
    </location>
</feature>
<organism evidence="3 4">
    <name type="scientific">Ziziphus jujuba</name>
    <name type="common">Chinese jujube</name>
    <name type="synonym">Ziziphus sativa</name>
    <dbReference type="NCBI Taxonomy" id="326968"/>
    <lineage>
        <taxon>Eukaryota</taxon>
        <taxon>Viridiplantae</taxon>
        <taxon>Streptophyta</taxon>
        <taxon>Embryophyta</taxon>
        <taxon>Tracheophyta</taxon>
        <taxon>Spermatophyta</taxon>
        <taxon>Magnoliopsida</taxon>
        <taxon>eudicotyledons</taxon>
        <taxon>Gunneridae</taxon>
        <taxon>Pentapetalae</taxon>
        <taxon>rosids</taxon>
        <taxon>fabids</taxon>
        <taxon>Rosales</taxon>
        <taxon>Rhamnaceae</taxon>
        <taxon>Paliureae</taxon>
        <taxon>Ziziphus</taxon>
    </lineage>
</organism>
<keyword evidence="2" id="KW-0732">Signal</keyword>
<keyword evidence="1" id="KW-0472">Membrane</keyword>
<feature type="signal peptide" evidence="2">
    <location>
        <begin position="1"/>
        <end position="26"/>
    </location>
</feature>
<evidence type="ECO:0000313" key="3">
    <source>
        <dbReference type="Proteomes" id="UP001652623"/>
    </source>
</evidence>
<evidence type="ECO:0000313" key="4">
    <source>
        <dbReference type="RefSeq" id="XP_048324582.2"/>
    </source>
</evidence>
<keyword evidence="3" id="KW-1185">Reference proteome</keyword>
<keyword evidence="1" id="KW-0812">Transmembrane</keyword>
<accession>A0ABM3IAU7</accession>
<dbReference type="PANTHER" id="PTHR35718">
    <property type="entry name" value="EXPRESSED PROTEIN"/>
    <property type="match status" value="1"/>
</dbReference>
<protein>
    <submittedName>
        <fullName evidence="4">Uncharacterized protein LOC107411369</fullName>
    </submittedName>
</protein>